<comment type="caution">
    <text evidence="1">The sequence shown here is derived from an EMBL/GenBank/DDBJ whole genome shotgun (WGS) entry which is preliminary data.</text>
</comment>
<evidence type="ECO:0000313" key="2">
    <source>
        <dbReference type="Proteomes" id="UP001062846"/>
    </source>
</evidence>
<keyword evidence="2" id="KW-1185">Reference proteome</keyword>
<proteinExistence type="predicted"/>
<evidence type="ECO:0000313" key="1">
    <source>
        <dbReference type="EMBL" id="KAI8530967.1"/>
    </source>
</evidence>
<name>A0ACC0LRM7_RHOML</name>
<dbReference type="Proteomes" id="UP001062846">
    <property type="component" value="Chromosome 11"/>
</dbReference>
<gene>
    <name evidence="1" type="ORF">RHMOL_Rhmol11G0101100</name>
</gene>
<protein>
    <submittedName>
        <fullName evidence="1">Uncharacterized protein</fullName>
    </submittedName>
</protein>
<sequence length="505" mass="55840">MNPFHNNYQLMLQESIDHFLAEHNKGSTDFSVFGSIFLRLVQSMSDPPLEITWFYSATTFHSSVKSIAAVKDLFQLLVSCSNPYSGSKRVAVLAPVVSELYYIVVDCLGKGLGLKGEVEGLVEVVVSYILLCCSNSFDEWGNGSGNLTGGFVDLIRVWSVGRVGDDLRVFFPLVSGEVLSEVSAGCGAGYVAGIVMVEAFLLRLCLKFGSGVSGEELQKDMQHWAVQTITGFQNGCFFDMLLKMLLEPGLPVTTILSSENEVLLRQVLYDVVILVDYSYLKAQMWTQLPGACLKSVALTWLLVVDNAVQFAREICDQTRAISYIDAFSKSCLPNQLIKWFANQTGLEDKISLPNASTPKALIRWLQVLEEHGVRVFGHDILKLQAKTVISKSRVGNEISDSKPGCKNQNDSIFFCLESQKGQNIVDEDQEMANGLDDAFAPAACMGHAMSAGRIRKRKEGRADDWETRFKLAKFDYHQDSVVETCLTCCEDNLNGGNDIKIQSMV</sequence>
<accession>A0ACC0LRM7</accession>
<dbReference type="EMBL" id="CM046398">
    <property type="protein sequence ID" value="KAI8530967.1"/>
    <property type="molecule type" value="Genomic_DNA"/>
</dbReference>
<reference evidence="1" key="1">
    <citation type="submission" date="2022-02" db="EMBL/GenBank/DDBJ databases">
        <title>Plant Genome Project.</title>
        <authorList>
            <person name="Zhang R.-G."/>
        </authorList>
    </citation>
    <scope>NUCLEOTIDE SEQUENCE</scope>
    <source>
        <strain evidence="1">AT1</strain>
    </source>
</reference>
<organism evidence="1 2">
    <name type="scientific">Rhododendron molle</name>
    <name type="common">Chinese azalea</name>
    <name type="synonym">Azalea mollis</name>
    <dbReference type="NCBI Taxonomy" id="49168"/>
    <lineage>
        <taxon>Eukaryota</taxon>
        <taxon>Viridiplantae</taxon>
        <taxon>Streptophyta</taxon>
        <taxon>Embryophyta</taxon>
        <taxon>Tracheophyta</taxon>
        <taxon>Spermatophyta</taxon>
        <taxon>Magnoliopsida</taxon>
        <taxon>eudicotyledons</taxon>
        <taxon>Gunneridae</taxon>
        <taxon>Pentapetalae</taxon>
        <taxon>asterids</taxon>
        <taxon>Ericales</taxon>
        <taxon>Ericaceae</taxon>
        <taxon>Ericoideae</taxon>
        <taxon>Rhodoreae</taxon>
        <taxon>Rhododendron</taxon>
    </lineage>
</organism>